<protein>
    <submittedName>
        <fullName evidence="2">Uncharacterized protein</fullName>
    </submittedName>
</protein>
<feature type="transmembrane region" description="Helical" evidence="1">
    <location>
        <begin position="7"/>
        <end position="28"/>
    </location>
</feature>
<sequence>MSVIYKGVVAGFAATVVLSALMVMKSMMGLMPELDVAAMLTNMLGLPSILFGWLMHFIIGSIVWGGAYALIRDRIPGSPAVSGMIFGAGAWLLMMILIMPMAGAGLFGMNMGMMAPVMTLILHLIYGAVLGLVFHAMAHSNSNAAAA</sequence>
<keyword evidence="1" id="KW-0812">Transmembrane</keyword>
<feature type="transmembrane region" description="Helical" evidence="1">
    <location>
        <begin position="83"/>
        <end position="107"/>
    </location>
</feature>
<dbReference type="InterPro" id="IPR046739">
    <property type="entry name" value="DUF6789"/>
</dbReference>
<evidence type="ECO:0000256" key="1">
    <source>
        <dbReference type="SAM" id="Phobius"/>
    </source>
</evidence>
<keyword evidence="3" id="KW-1185">Reference proteome</keyword>
<gene>
    <name evidence="2" type="ORF">PSQ19_01070</name>
</gene>
<name>A0ABY7YNI5_9HYPH</name>
<dbReference type="RefSeq" id="WP_282219255.1">
    <property type="nucleotide sequence ID" value="NZ_CP118246.1"/>
</dbReference>
<organism evidence="2 3">
    <name type="scientific">Devosia algicola</name>
    <dbReference type="NCBI Taxonomy" id="3026418"/>
    <lineage>
        <taxon>Bacteria</taxon>
        <taxon>Pseudomonadati</taxon>
        <taxon>Pseudomonadota</taxon>
        <taxon>Alphaproteobacteria</taxon>
        <taxon>Hyphomicrobiales</taxon>
        <taxon>Devosiaceae</taxon>
        <taxon>Devosia</taxon>
    </lineage>
</organism>
<feature type="transmembrane region" description="Helical" evidence="1">
    <location>
        <begin position="48"/>
        <end position="71"/>
    </location>
</feature>
<reference evidence="2 3" key="1">
    <citation type="submission" date="2023-02" db="EMBL/GenBank/DDBJ databases">
        <title>Devosia algicola sp. nov., isolated from the phycosphere of marine algae.</title>
        <authorList>
            <person name="Kim J.M."/>
            <person name="Lee J.K."/>
            <person name="Choi B.J."/>
            <person name="Bayburt H."/>
            <person name="Jeon C.O."/>
        </authorList>
    </citation>
    <scope>NUCLEOTIDE SEQUENCE [LARGE SCALE GENOMIC DNA]</scope>
    <source>
        <strain evidence="2 3">G20-9</strain>
    </source>
</reference>
<evidence type="ECO:0000313" key="3">
    <source>
        <dbReference type="Proteomes" id="UP001220530"/>
    </source>
</evidence>
<dbReference type="EMBL" id="CP118246">
    <property type="protein sequence ID" value="WDR02853.1"/>
    <property type="molecule type" value="Genomic_DNA"/>
</dbReference>
<dbReference type="Proteomes" id="UP001220530">
    <property type="component" value="Chromosome"/>
</dbReference>
<accession>A0ABY7YNI5</accession>
<evidence type="ECO:0000313" key="2">
    <source>
        <dbReference type="EMBL" id="WDR02853.1"/>
    </source>
</evidence>
<feature type="transmembrane region" description="Helical" evidence="1">
    <location>
        <begin position="113"/>
        <end position="134"/>
    </location>
</feature>
<proteinExistence type="predicted"/>
<keyword evidence="1" id="KW-0472">Membrane</keyword>
<dbReference type="Pfam" id="PF20587">
    <property type="entry name" value="DUF6789"/>
    <property type="match status" value="1"/>
</dbReference>
<keyword evidence="1" id="KW-1133">Transmembrane helix</keyword>